<evidence type="ECO:0000313" key="2">
    <source>
        <dbReference type="EMBL" id="NML43104.1"/>
    </source>
</evidence>
<dbReference type="InterPro" id="IPR013108">
    <property type="entry name" value="Amidohydro_3"/>
</dbReference>
<dbReference type="EMBL" id="JABBFX010000001">
    <property type="protein sequence ID" value="NML43104.1"/>
    <property type="molecule type" value="Genomic_DNA"/>
</dbReference>
<keyword evidence="3" id="KW-1185">Reference proteome</keyword>
<dbReference type="AlphaFoldDB" id="A0A848GXL6"/>
<dbReference type="SUPFAM" id="SSF51338">
    <property type="entry name" value="Composite domain of metallo-dependent hydrolases"/>
    <property type="match status" value="1"/>
</dbReference>
<feature type="domain" description="Amidohydrolase 3" evidence="1">
    <location>
        <begin position="32"/>
        <end position="501"/>
    </location>
</feature>
<proteinExistence type="predicted"/>
<dbReference type="PANTHER" id="PTHR22642">
    <property type="entry name" value="IMIDAZOLONEPROPIONASE"/>
    <property type="match status" value="1"/>
</dbReference>
<dbReference type="Pfam" id="PF07969">
    <property type="entry name" value="Amidohydro_3"/>
    <property type="match status" value="1"/>
</dbReference>
<dbReference type="PANTHER" id="PTHR22642:SF21">
    <property type="entry name" value="PERIPLASMIC PROTEIN"/>
    <property type="match status" value="1"/>
</dbReference>
<dbReference type="InterPro" id="IPR033932">
    <property type="entry name" value="YtcJ-like"/>
</dbReference>
<dbReference type="Gene3D" id="2.30.40.10">
    <property type="entry name" value="Urease, subunit C, domain 1"/>
    <property type="match status" value="1"/>
</dbReference>
<dbReference type="SUPFAM" id="SSF51556">
    <property type="entry name" value="Metallo-dependent hydrolases"/>
    <property type="match status" value="1"/>
</dbReference>
<name>A0A848GXL6_9BURK</name>
<protein>
    <submittedName>
        <fullName evidence="2">Amidohydrolase</fullName>
    </submittedName>
</protein>
<dbReference type="Gene3D" id="3.10.310.70">
    <property type="match status" value="1"/>
</dbReference>
<evidence type="ECO:0000313" key="3">
    <source>
        <dbReference type="Proteomes" id="UP000541185"/>
    </source>
</evidence>
<comment type="caution">
    <text evidence="2">The sequence shown here is derived from an EMBL/GenBank/DDBJ whole genome shotgun (WGS) entry which is preliminary data.</text>
</comment>
<dbReference type="Gene3D" id="3.20.20.140">
    <property type="entry name" value="Metal-dependent hydrolases"/>
    <property type="match status" value="1"/>
</dbReference>
<gene>
    <name evidence="2" type="ORF">HHL11_05030</name>
</gene>
<dbReference type="CDD" id="cd01300">
    <property type="entry name" value="YtcJ_like"/>
    <property type="match status" value="1"/>
</dbReference>
<organism evidence="2 3">
    <name type="scientific">Ramlibacter agri</name>
    <dbReference type="NCBI Taxonomy" id="2728837"/>
    <lineage>
        <taxon>Bacteria</taxon>
        <taxon>Pseudomonadati</taxon>
        <taxon>Pseudomonadota</taxon>
        <taxon>Betaproteobacteria</taxon>
        <taxon>Burkholderiales</taxon>
        <taxon>Comamonadaceae</taxon>
        <taxon>Ramlibacter</taxon>
    </lineage>
</organism>
<sequence>MAQAIAVREGRILAVGSDADMLALAGPATRRVDAGGRTVIPGLIDSHMHAVRAALSYSTEVNWIGAHTIPEAMQRLREGARARPGQWVVVAGGWTELQFAEKRKPTLAEVMAAVPDQPVWVQMFYSHLLLTPKAQEALALSNASLPAGMALERDAAGAPTGWATASIVNMSALFDKLPRPTYQDNVAGTRQFFTELNRLALTGVVDPGGFSIYPSQYAALLQLWRERQLTLRVAYSLFAQKPGAELAEYRDLTQMLPMGFGDDMLRFNGIGERITIAMYNNNQPDAATREKFLEVARWAAHEHMALTIHWQEDASAPVLLDLFEQVNRETPIAPLRWSIAHLDNASPATLARMKALGVGWTMQDAMYLSGDRIAAQAGPAAAHMPPLVTALRLGVPVGAGTDAHRVASYNPFVALQWMLDGRTVGGRATRGAEETPTREQALRLYTLGSAWFSFDERKRGSLEPGKLADFAVLDRDFFGVPVAEIGGTVSLLTVVGGKPVYAAAPFALQ</sequence>
<reference evidence="2 3" key="1">
    <citation type="submission" date="2020-04" db="EMBL/GenBank/DDBJ databases">
        <title>Ramlibacter sp. G-1-2-2 isolated from soil.</title>
        <authorList>
            <person name="Dahal R.H."/>
        </authorList>
    </citation>
    <scope>NUCLEOTIDE SEQUENCE [LARGE SCALE GENOMIC DNA]</scope>
    <source>
        <strain evidence="2 3">G-1-2-2</strain>
    </source>
</reference>
<dbReference type="InterPro" id="IPR032466">
    <property type="entry name" value="Metal_Hydrolase"/>
</dbReference>
<dbReference type="GO" id="GO:0016810">
    <property type="term" value="F:hydrolase activity, acting on carbon-nitrogen (but not peptide) bonds"/>
    <property type="evidence" value="ECO:0007669"/>
    <property type="project" value="InterPro"/>
</dbReference>
<dbReference type="InterPro" id="IPR011059">
    <property type="entry name" value="Metal-dep_hydrolase_composite"/>
</dbReference>
<accession>A0A848GXL6</accession>
<dbReference type="Proteomes" id="UP000541185">
    <property type="component" value="Unassembled WGS sequence"/>
</dbReference>
<evidence type="ECO:0000259" key="1">
    <source>
        <dbReference type="Pfam" id="PF07969"/>
    </source>
</evidence>
<keyword evidence="2" id="KW-0378">Hydrolase</keyword>